<feature type="compositionally biased region" description="Acidic residues" evidence="2">
    <location>
        <begin position="319"/>
        <end position="339"/>
    </location>
</feature>
<dbReference type="InterPro" id="IPR050922">
    <property type="entry name" value="LytR/CpsA/Psr_CW_biosynth"/>
</dbReference>
<dbReference type="PANTHER" id="PTHR33392">
    <property type="entry name" value="POLYISOPRENYL-TEICHOIC ACID--PEPTIDOGLYCAN TEICHOIC ACID TRANSFERASE TAGU"/>
    <property type="match status" value="1"/>
</dbReference>
<dbReference type="Pfam" id="PF03816">
    <property type="entry name" value="LytR_cpsA_psr"/>
    <property type="match status" value="1"/>
</dbReference>
<protein>
    <submittedName>
        <fullName evidence="4">Cell envelope-related transcriptional attenuator</fullName>
    </submittedName>
</protein>
<proteinExistence type="inferred from homology"/>
<organism evidence="4 5">
    <name type="scientific">Syntrophomonas wolfei subsp. wolfei (strain DSM 2245B / Goettingen)</name>
    <dbReference type="NCBI Taxonomy" id="335541"/>
    <lineage>
        <taxon>Bacteria</taxon>
        <taxon>Bacillati</taxon>
        <taxon>Bacillota</taxon>
        <taxon>Clostridia</taxon>
        <taxon>Eubacteriales</taxon>
        <taxon>Syntrophomonadaceae</taxon>
        <taxon>Syntrophomonas</taxon>
    </lineage>
</organism>
<comment type="similarity">
    <text evidence="1">Belongs to the LytR/CpsA/Psr (LCP) family.</text>
</comment>
<gene>
    <name evidence="4" type="ordered locus">Swol_1921</name>
</gene>
<dbReference type="Gene3D" id="3.40.630.190">
    <property type="entry name" value="LCP protein"/>
    <property type="match status" value="1"/>
</dbReference>
<feature type="domain" description="Cell envelope-related transcriptional attenuator" evidence="3">
    <location>
        <begin position="64"/>
        <end position="210"/>
    </location>
</feature>
<dbReference type="InterPro" id="IPR004474">
    <property type="entry name" value="LytR_CpsA_psr"/>
</dbReference>
<name>Q0AVN6_SYNWW</name>
<feature type="compositionally biased region" description="Basic and acidic residues" evidence="2">
    <location>
        <begin position="351"/>
        <end position="362"/>
    </location>
</feature>
<evidence type="ECO:0000313" key="4">
    <source>
        <dbReference type="EMBL" id="ABI69218.1"/>
    </source>
</evidence>
<accession>Q0AVN6</accession>
<evidence type="ECO:0000256" key="1">
    <source>
        <dbReference type="ARBA" id="ARBA00006068"/>
    </source>
</evidence>
<dbReference type="KEGG" id="swo:Swol_1921"/>
<dbReference type="STRING" id="335541.Swol_1921"/>
<evidence type="ECO:0000259" key="3">
    <source>
        <dbReference type="Pfam" id="PF03816"/>
    </source>
</evidence>
<dbReference type="eggNOG" id="COG1316">
    <property type="taxonomic scope" value="Bacteria"/>
</dbReference>
<dbReference type="AlphaFoldDB" id="Q0AVN6"/>
<reference evidence="5" key="1">
    <citation type="journal article" date="2010" name="Environ. Microbiol.">
        <title>The genome of Syntrophomonas wolfei: new insights into syntrophic metabolism and biohydrogen production.</title>
        <authorList>
            <person name="Sieber J.R."/>
            <person name="Sims D.R."/>
            <person name="Han C."/>
            <person name="Kim E."/>
            <person name="Lykidis A."/>
            <person name="Lapidus A.L."/>
            <person name="McDonnald E."/>
            <person name="Rohlin L."/>
            <person name="Culley D.E."/>
            <person name="Gunsalus R."/>
            <person name="McInerney M.J."/>
        </authorList>
    </citation>
    <scope>NUCLEOTIDE SEQUENCE [LARGE SCALE GENOMIC DNA]</scope>
    <source>
        <strain evidence="5">DSM 2245B / Goettingen</strain>
    </source>
</reference>
<dbReference type="Proteomes" id="UP000001968">
    <property type="component" value="Chromosome"/>
</dbReference>
<sequence>MRIKDVFRKKIVLFGLIFLAAFGLGKIIGDQFTEQSVQTRISGGKQVNILLMGIDARSNEVNSRSDTMILASIDGKNKKVALVWIPRDTRVEVSPKRYDKINSVNYIKGPEAACKVVSDLLGIPVNYYVVSNFNGFARIIDILGGVDINVEHDMYHWDPDPKLQINLSQGQQRLDGQQALSFVRFRGVPTADIGRTGLQQTFVKALAEEVLQGSTILKLPRLLPEIAKNVKTNLPADDMIYLAKTARDFKTEDMITQTLPGYSYTDPASGASYWQADEKIANGLVAALFAGETFEVAQARPSWVKQKPAPSSSPGDSVEASELEAGQEEQAVETEEDLSSSEGYLEPVIPGEKENISGEEHSPLVPGPVEGSNSPENSGGSGTTPAPVPPDEGQKQPDTTQPDPLL</sequence>
<dbReference type="RefSeq" id="WP_011641311.1">
    <property type="nucleotide sequence ID" value="NC_008346.1"/>
</dbReference>
<dbReference type="HOGENOM" id="CLU_016455_5_5_9"/>
<keyword evidence="5" id="KW-1185">Reference proteome</keyword>
<dbReference type="PANTHER" id="PTHR33392:SF6">
    <property type="entry name" value="POLYISOPRENYL-TEICHOIC ACID--PEPTIDOGLYCAN TEICHOIC ACID TRANSFERASE TAGU"/>
    <property type="match status" value="1"/>
</dbReference>
<evidence type="ECO:0000313" key="5">
    <source>
        <dbReference type="Proteomes" id="UP000001968"/>
    </source>
</evidence>
<dbReference type="EMBL" id="CP000448">
    <property type="protein sequence ID" value="ABI69218.1"/>
    <property type="molecule type" value="Genomic_DNA"/>
</dbReference>
<evidence type="ECO:0000256" key="2">
    <source>
        <dbReference type="SAM" id="MobiDB-lite"/>
    </source>
</evidence>
<dbReference type="OrthoDB" id="9782542at2"/>
<feature type="region of interest" description="Disordered" evidence="2">
    <location>
        <begin position="300"/>
        <end position="406"/>
    </location>
</feature>
<dbReference type="NCBIfam" id="TIGR00350">
    <property type="entry name" value="lytR_cpsA_psr"/>
    <property type="match status" value="1"/>
</dbReference>
<feature type="compositionally biased region" description="Polar residues" evidence="2">
    <location>
        <begin position="396"/>
        <end position="406"/>
    </location>
</feature>